<accession>A0ACA9QF64</accession>
<keyword evidence="2" id="KW-1185">Reference proteome</keyword>
<proteinExistence type="predicted"/>
<feature type="non-terminal residue" evidence="1">
    <location>
        <position position="1"/>
    </location>
</feature>
<evidence type="ECO:0000313" key="1">
    <source>
        <dbReference type="EMBL" id="CAG8747388.1"/>
    </source>
</evidence>
<feature type="non-terminal residue" evidence="1">
    <location>
        <position position="140"/>
    </location>
</feature>
<dbReference type="Proteomes" id="UP000789366">
    <property type="component" value="Unassembled WGS sequence"/>
</dbReference>
<evidence type="ECO:0000313" key="2">
    <source>
        <dbReference type="Proteomes" id="UP000789366"/>
    </source>
</evidence>
<dbReference type="EMBL" id="CAJVPW010041006">
    <property type="protein sequence ID" value="CAG8747388.1"/>
    <property type="molecule type" value="Genomic_DNA"/>
</dbReference>
<reference evidence="1" key="1">
    <citation type="submission" date="2021-06" db="EMBL/GenBank/DDBJ databases">
        <authorList>
            <person name="Kallberg Y."/>
            <person name="Tangrot J."/>
            <person name="Rosling A."/>
        </authorList>
    </citation>
    <scope>NUCLEOTIDE SEQUENCE</scope>
    <source>
        <strain evidence="1">28 12/20/2015</strain>
    </source>
</reference>
<gene>
    <name evidence="1" type="ORF">SPELUC_LOCUS14231</name>
</gene>
<name>A0ACA9QF64_9GLOM</name>
<protein>
    <submittedName>
        <fullName evidence="1">4849_t:CDS:1</fullName>
    </submittedName>
</protein>
<organism evidence="1 2">
    <name type="scientific">Cetraspora pellucida</name>
    <dbReference type="NCBI Taxonomy" id="1433469"/>
    <lineage>
        <taxon>Eukaryota</taxon>
        <taxon>Fungi</taxon>
        <taxon>Fungi incertae sedis</taxon>
        <taxon>Mucoromycota</taxon>
        <taxon>Glomeromycotina</taxon>
        <taxon>Glomeromycetes</taxon>
        <taxon>Diversisporales</taxon>
        <taxon>Gigasporaceae</taxon>
        <taxon>Cetraspora</taxon>
    </lineage>
</organism>
<comment type="caution">
    <text evidence="1">The sequence shown here is derived from an EMBL/GenBank/DDBJ whole genome shotgun (WGS) entry which is preliminary data.</text>
</comment>
<sequence length="140" mass="14672">ASSIKQNFGVVELSTKHRDFMIVGLVAPAVDGKPTPTATSAPPLSTECKSAFLEFITDNSTEKCLPPKELIRLTVIADPKANASTVQDAIITFATNVCPVSEKCGDAAINQISEKGQQLISTGCAKDLNNSNPIAVLALS</sequence>